<accession>A0A8J2X922</accession>
<dbReference type="Proteomes" id="UP000019375">
    <property type="component" value="Unassembled WGS sequence"/>
</dbReference>
<organism evidence="2 3">
    <name type="scientific">Zygosaccharomyces bailii (strain CLIB 213 / ATCC 58445 / CBS 680 / BCRC 21525 / NBRC 1098 / NCYC 1416 / NRRL Y-2227)</name>
    <dbReference type="NCBI Taxonomy" id="1333698"/>
    <lineage>
        <taxon>Eukaryota</taxon>
        <taxon>Fungi</taxon>
        <taxon>Dikarya</taxon>
        <taxon>Ascomycota</taxon>
        <taxon>Saccharomycotina</taxon>
        <taxon>Saccharomycetes</taxon>
        <taxon>Saccharomycetales</taxon>
        <taxon>Saccharomycetaceae</taxon>
        <taxon>Zygosaccharomyces</taxon>
    </lineage>
</organism>
<dbReference type="OrthoDB" id="2158714at2759"/>
<dbReference type="GO" id="GO:0005768">
    <property type="term" value="C:endosome"/>
    <property type="evidence" value="ECO:0007669"/>
    <property type="project" value="TreeGrafter"/>
</dbReference>
<feature type="region of interest" description="Disordered" evidence="1">
    <location>
        <begin position="137"/>
        <end position="177"/>
    </location>
</feature>
<protein>
    <submittedName>
        <fullName evidence="2">ZYBA0S06-06106g1_1</fullName>
    </submittedName>
</protein>
<feature type="compositionally biased region" description="Basic and acidic residues" evidence="1">
    <location>
        <begin position="137"/>
        <end position="156"/>
    </location>
</feature>
<dbReference type="PANTHER" id="PTHR28218:SF1">
    <property type="entry name" value="VPS4-ASSOCIATED PROTEIN 1"/>
    <property type="match status" value="1"/>
</dbReference>
<evidence type="ECO:0000313" key="2">
    <source>
        <dbReference type="EMBL" id="CDF90333.1"/>
    </source>
</evidence>
<dbReference type="InterPro" id="IPR013640">
    <property type="entry name" value="Vfa1"/>
</dbReference>
<dbReference type="GO" id="GO:0007034">
    <property type="term" value="P:vacuolar transport"/>
    <property type="evidence" value="ECO:0007669"/>
    <property type="project" value="TreeGrafter"/>
</dbReference>
<gene>
    <name evidence="2" type="ORF">BN860_06106g</name>
</gene>
<reference evidence="3" key="1">
    <citation type="journal article" date="2013" name="Genome Announc.">
        <title>Genome sequence of the food spoilage yeast Zygosaccharomyces bailii CLIB 213(T).</title>
        <authorList>
            <person name="Galeote V."/>
            <person name="Bigey F."/>
            <person name="Devillers H."/>
            <person name="Neuveglise C."/>
            <person name="Dequin S."/>
        </authorList>
    </citation>
    <scope>NUCLEOTIDE SEQUENCE [LARGE SCALE GENOMIC DNA]</scope>
    <source>
        <strain evidence="3">CLIB 213 / ATCC 58445 / CBS 680 / CCRC 21525 / NBRC 1098 / NCYC 1416 / NRRL Y-2227</strain>
    </source>
</reference>
<sequence length="177" mass="20627">MKNEYTARKVALKDMQACLICHKPTTTVLHNGPDWFYTCEIHLQDNPQFVTPLYSSEYQDAVAKLKNLKPHAETVSASWDGWVSKLLKKGDKDEEEKSTEDQAQSQKQYNDQLDKVARLQKQNRKYQLSHIAFDSRVQRKQAEAKAKEQKRLHEESYTNTDPQELLTKFAFPRVPKT</sequence>
<keyword evidence="3" id="KW-1185">Reference proteome</keyword>
<feature type="compositionally biased region" description="Polar residues" evidence="1">
    <location>
        <begin position="101"/>
        <end position="111"/>
    </location>
</feature>
<proteinExistence type="predicted"/>
<name>A0A8J2X922_ZYGB2</name>
<feature type="region of interest" description="Disordered" evidence="1">
    <location>
        <begin position="90"/>
        <end position="111"/>
    </location>
</feature>
<evidence type="ECO:0000313" key="3">
    <source>
        <dbReference type="Proteomes" id="UP000019375"/>
    </source>
</evidence>
<dbReference type="EMBL" id="HG316459">
    <property type="protein sequence ID" value="CDF90333.1"/>
    <property type="molecule type" value="Genomic_DNA"/>
</dbReference>
<dbReference type="AlphaFoldDB" id="A0A8J2X922"/>
<evidence type="ECO:0000256" key="1">
    <source>
        <dbReference type="SAM" id="MobiDB-lite"/>
    </source>
</evidence>
<dbReference type="PANTHER" id="PTHR28218">
    <property type="entry name" value="VPS4-ASSOCIATED PROTEIN 1"/>
    <property type="match status" value="1"/>
</dbReference>
<dbReference type="Pfam" id="PF08432">
    <property type="entry name" value="Vfa1"/>
    <property type="match status" value="1"/>
</dbReference>